<reference evidence="1 2" key="1">
    <citation type="submission" date="2020-08" db="EMBL/GenBank/DDBJ databases">
        <title>Genomic Encyclopedia of Type Strains, Phase IV (KMG-IV): sequencing the most valuable type-strain genomes for metagenomic binning, comparative biology and taxonomic classification.</title>
        <authorList>
            <person name="Goeker M."/>
        </authorList>
    </citation>
    <scope>NUCLEOTIDE SEQUENCE [LARGE SCALE GENOMIC DNA]</scope>
    <source>
        <strain evidence="1 2">DSM 102983</strain>
    </source>
</reference>
<evidence type="ECO:0000313" key="2">
    <source>
        <dbReference type="Proteomes" id="UP000533637"/>
    </source>
</evidence>
<dbReference type="EMBL" id="JACHOC010000015">
    <property type="protein sequence ID" value="MBB4625202.1"/>
    <property type="molecule type" value="Genomic_DNA"/>
</dbReference>
<keyword evidence="2" id="KW-1185">Reference proteome</keyword>
<organism evidence="1 2">
    <name type="scientific">Parabacteroides faecis</name>
    <dbReference type="NCBI Taxonomy" id="1217282"/>
    <lineage>
        <taxon>Bacteria</taxon>
        <taxon>Pseudomonadati</taxon>
        <taxon>Bacteroidota</taxon>
        <taxon>Bacteroidia</taxon>
        <taxon>Bacteroidales</taxon>
        <taxon>Tannerellaceae</taxon>
        <taxon>Parabacteroides</taxon>
    </lineage>
</organism>
<proteinExistence type="predicted"/>
<evidence type="ECO:0008006" key="3">
    <source>
        <dbReference type="Google" id="ProtNLM"/>
    </source>
</evidence>
<gene>
    <name evidence="1" type="ORF">GGQ57_005154</name>
</gene>
<name>A0ABR6KUL5_9BACT</name>
<evidence type="ECO:0000313" key="1">
    <source>
        <dbReference type="EMBL" id="MBB4625202.1"/>
    </source>
</evidence>
<protein>
    <recommendedName>
        <fullName evidence="3">Transposase</fullName>
    </recommendedName>
</protein>
<dbReference type="Proteomes" id="UP000533637">
    <property type="component" value="Unassembled WGS sequence"/>
</dbReference>
<sequence length="30" mass="3243">MGGIGMQEVQRATIAQLENPLPVQDALSFK</sequence>
<comment type="caution">
    <text evidence="1">The sequence shown here is derived from an EMBL/GenBank/DDBJ whole genome shotgun (WGS) entry which is preliminary data.</text>
</comment>
<accession>A0ABR6KUL5</accession>